<dbReference type="InterPro" id="IPR036249">
    <property type="entry name" value="Thioredoxin-like_sf"/>
</dbReference>
<keyword evidence="3" id="KW-1185">Reference proteome</keyword>
<dbReference type="Gene3D" id="3.40.30.10">
    <property type="entry name" value="Glutaredoxin"/>
    <property type="match status" value="1"/>
</dbReference>
<reference evidence="2 3" key="1">
    <citation type="submission" date="2016-10" db="EMBL/GenBank/DDBJ databases">
        <authorList>
            <person name="Varghese N."/>
            <person name="Submissions S."/>
        </authorList>
    </citation>
    <scope>NUCLEOTIDE SEQUENCE [LARGE SCALE GENOMIC DNA]</scope>
    <source>
        <strain evidence="2 3">ATCC 19403</strain>
    </source>
</reference>
<dbReference type="Pfam" id="PF00578">
    <property type="entry name" value="AhpC-TSA"/>
    <property type="match status" value="1"/>
</dbReference>
<proteinExistence type="predicted"/>
<organism evidence="2 3">
    <name type="scientific">Lacrimispora sphenoides JCM 1415</name>
    <dbReference type="NCBI Taxonomy" id="1297793"/>
    <lineage>
        <taxon>Bacteria</taxon>
        <taxon>Bacillati</taxon>
        <taxon>Bacillota</taxon>
        <taxon>Clostridia</taxon>
        <taxon>Lachnospirales</taxon>
        <taxon>Lachnospiraceae</taxon>
        <taxon>Lacrimispora</taxon>
    </lineage>
</organism>
<dbReference type="SUPFAM" id="SSF52833">
    <property type="entry name" value="Thioredoxin-like"/>
    <property type="match status" value="1"/>
</dbReference>
<gene>
    <name evidence="2" type="ORF">SAMN02745906_3520</name>
</gene>
<sequence>MNVNIGMQAPDFTAMTTFGPLKLSDFKGQWVILFSHPGDFTLHIVGKYISKDKTIE</sequence>
<dbReference type="EMBL" id="LT630003">
    <property type="protein sequence ID" value="SET96998.1"/>
    <property type="molecule type" value="Genomic_DNA"/>
</dbReference>
<evidence type="ECO:0000313" key="2">
    <source>
        <dbReference type="EMBL" id="SET96998.1"/>
    </source>
</evidence>
<feature type="domain" description="Alkyl hydroperoxide reductase subunit C/ Thiol specific antioxidant" evidence="1">
    <location>
        <begin position="5"/>
        <end position="41"/>
    </location>
</feature>
<accession>A0ABY1CDX2</accession>
<evidence type="ECO:0000313" key="3">
    <source>
        <dbReference type="Proteomes" id="UP000198970"/>
    </source>
</evidence>
<protein>
    <submittedName>
        <fullName evidence="2">Peroxiredoxin (Alkyl hydroperoxide reductase subunit C)</fullName>
    </submittedName>
</protein>
<dbReference type="InterPro" id="IPR000866">
    <property type="entry name" value="AhpC/TSA"/>
</dbReference>
<evidence type="ECO:0000259" key="1">
    <source>
        <dbReference type="Pfam" id="PF00578"/>
    </source>
</evidence>
<name>A0ABY1CDX2_9FIRM</name>
<dbReference type="Proteomes" id="UP000198970">
    <property type="component" value="Chromosome I"/>
</dbReference>